<organism evidence="2 3">
    <name type="scientific">Ascosphaera apis ARSEF 7405</name>
    <dbReference type="NCBI Taxonomy" id="392613"/>
    <lineage>
        <taxon>Eukaryota</taxon>
        <taxon>Fungi</taxon>
        <taxon>Dikarya</taxon>
        <taxon>Ascomycota</taxon>
        <taxon>Pezizomycotina</taxon>
        <taxon>Eurotiomycetes</taxon>
        <taxon>Eurotiomycetidae</taxon>
        <taxon>Onygenales</taxon>
        <taxon>Ascosphaeraceae</taxon>
        <taxon>Ascosphaera</taxon>
    </lineage>
</organism>
<sequence length="189" mass="21699">MARGSKLNLFSFRKHKEMETIHQSIEEYPIFLRRFSFEEPKETRFVEHIPMDEEETIMRDMENYPYSGNIPVILSESLLPCVNATPPLPPLDSSPTPRSSISSTPSEAPSKKSNFRKRFLASKTFSSLSTFSSFSFNSPDTSCPIYDTDDFFLPEKPTPWENISSSFKRAGTNIKSKSRNFIRRASFSK</sequence>
<dbReference type="OrthoDB" id="10402344at2759"/>
<dbReference type="Proteomes" id="UP000242877">
    <property type="component" value="Unassembled WGS sequence"/>
</dbReference>
<evidence type="ECO:0000313" key="3">
    <source>
        <dbReference type="Proteomes" id="UP000242877"/>
    </source>
</evidence>
<evidence type="ECO:0000256" key="1">
    <source>
        <dbReference type="SAM" id="MobiDB-lite"/>
    </source>
</evidence>
<gene>
    <name evidence="2" type="ORF">AAP_05439</name>
</gene>
<feature type="compositionally biased region" description="Low complexity" evidence="1">
    <location>
        <begin position="93"/>
        <end position="108"/>
    </location>
</feature>
<protein>
    <submittedName>
        <fullName evidence="2">Uncharacterized protein</fullName>
    </submittedName>
</protein>
<evidence type="ECO:0000313" key="2">
    <source>
        <dbReference type="EMBL" id="KZZ87735.1"/>
    </source>
</evidence>
<name>A0A167VM98_9EURO</name>
<dbReference type="VEuPathDB" id="FungiDB:AAP_05439"/>
<keyword evidence="3" id="KW-1185">Reference proteome</keyword>
<proteinExistence type="predicted"/>
<reference evidence="2 3" key="1">
    <citation type="journal article" date="2016" name="Genome Biol. Evol.">
        <title>Divergent and convergent evolution of fungal pathogenicity.</title>
        <authorList>
            <person name="Shang Y."/>
            <person name="Xiao G."/>
            <person name="Zheng P."/>
            <person name="Cen K."/>
            <person name="Zhan S."/>
            <person name="Wang C."/>
        </authorList>
    </citation>
    <scope>NUCLEOTIDE SEQUENCE [LARGE SCALE GENOMIC DNA]</scope>
    <source>
        <strain evidence="2 3">ARSEF 7405</strain>
    </source>
</reference>
<dbReference type="EMBL" id="AZGZ01000031">
    <property type="protein sequence ID" value="KZZ87735.1"/>
    <property type="molecule type" value="Genomic_DNA"/>
</dbReference>
<feature type="region of interest" description="Disordered" evidence="1">
    <location>
        <begin position="85"/>
        <end position="114"/>
    </location>
</feature>
<accession>A0A167VM98</accession>
<comment type="caution">
    <text evidence="2">The sequence shown here is derived from an EMBL/GenBank/DDBJ whole genome shotgun (WGS) entry which is preliminary data.</text>
</comment>
<dbReference type="AlphaFoldDB" id="A0A167VM98"/>